<accession>A0A081NZV5</accession>
<dbReference type="RefSeq" id="WP_036687035.1">
    <property type="nucleotide sequence ID" value="NZ_JNVM01000018.1"/>
</dbReference>
<dbReference type="OrthoDB" id="9801609at2"/>
<dbReference type="InterPro" id="IPR001296">
    <property type="entry name" value="Glyco_trans_1"/>
</dbReference>
<keyword evidence="4" id="KW-1185">Reference proteome</keyword>
<evidence type="ECO:0000259" key="1">
    <source>
        <dbReference type="Pfam" id="PF00534"/>
    </source>
</evidence>
<proteinExistence type="predicted"/>
<dbReference type="SUPFAM" id="SSF53756">
    <property type="entry name" value="UDP-Glycosyltransferase/glycogen phosphorylase"/>
    <property type="match status" value="1"/>
</dbReference>
<evidence type="ECO:0000259" key="2">
    <source>
        <dbReference type="Pfam" id="PF13439"/>
    </source>
</evidence>
<dbReference type="PANTHER" id="PTHR45947:SF3">
    <property type="entry name" value="SULFOQUINOVOSYL TRANSFERASE SQD2"/>
    <property type="match status" value="1"/>
</dbReference>
<name>A0A081NZV5_9BACL</name>
<sequence>MKVALVHDLLTQMGGAERVVAVLHQMYPEAPIYTLASNFDKMMHDLKGADIRTTWAQKIPGVEANFKKLLPIYPIALQQMDFREYDVVISSSFAFVKGIKVPKETFHLCYCHTPMRFAWDFETYISRESYSPLIKNGLRFYVKYLKYWDRKTAGRVNEYIANSTIVKERIQHCYNRESSVIFPPVETERYRISEQVDDFYLIVSRLIPYKRIDLAVEAFNQIGAKLYVVGGGPDLERLRGMAKSNVQFLGRLEDEEVAKLMSQCRAFIFPGEEDFGITPLEVNAAGRPVIAYKGGGALDTIRPPLNGVYFEQPTAASLADAVRQCESMTWNPELIRAHAEKFSVDRFKSEFDKHLQTKYRAFLESTNQRKSVGVSLS</sequence>
<reference evidence="3 4" key="1">
    <citation type="submission" date="2014-06" db="EMBL/GenBank/DDBJ databases">
        <title>Draft genome sequence of Paenibacillus sp. MSt1.</title>
        <authorList>
            <person name="Aw Y.K."/>
            <person name="Ong K.S."/>
            <person name="Gan H.M."/>
            <person name="Lee S.M."/>
        </authorList>
    </citation>
    <scope>NUCLEOTIDE SEQUENCE [LARGE SCALE GENOMIC DNA]</scope>
    <source>
        <strain evidence="3 4">MSt1</strain>
    </source>
</reference>
<dbReference type="InterPro" id="IPR028098">
    <property type="entry name" value="Glyco_trans_4-like_N"/>
</dbReference>
<dbReference type="InterPro" id="IPR050194">
    <property type="entry name" value="Glycosyltransferase_grp1"/>
</dbReference>
<protein>
    <submittedName>
        <fullName evidence="3">Glycosyl transferase</fullName>
    </submittedName>
</protein>
<keyword evidence="3" id="KW-0808">Transferase</keyword>
<evidence type="ECO:0000313" key="3">
    <source>
        <dbReference type="EMBL" id="KEQ23978.1"/>
    </source>
</evidence>
<dbReference type="Pfam" id="PF13439">
    <property type="entry name" value="Glyco_transf_4"/>
    <property type="match status" value="1"/>
</dbReference>
<dbReference type="Pfam" id="PF00534">
    <property type="entry name" value="Glycos_transf_1"/>
    <property type="match status" value="1"/>
</dbReference>
<dbReference type="EMBL" id="JNVM01000018">
    <property type="protein sequence ID" value="KEQ23978.1"/>
    <property type="molecule type" value="Genomic_DNA"/>
</dbReference>
<feature type="domain" description="Glycosyl transferase family 1" evidence="1">
    <location>
        <begin position="197"/>
        <end position="328"/>
    </location>
</feature>
<gene>
    <name evidence="3" type="ORF">ET33_11965</name>
</gene>
<dbReference type="PANTHER" id="PTHR45947">
    <property type="entry name" value="SULFOQUINOVOSYL TRANSFERASE SQD2"/>
    <property type="match status" value="1"/>
</dbReference>
<dbReference type="GO" id="GO:0016757">
    <property type="term" value="F:glycosyltransferase activity"/>
    <property type="evidence" value="ECO:0007669"/>
    <property type="project" value="InterPro"/>
</dbReference>
<dbReference type="Proteomes" id="UP000028123">
    <property type="component" value="Unassembled WGS sequence"/>
</dbReference>
<evidence type="ECO:0000313" key="4">
    <source>
        <dbReference type="Proteomes" id="UP000028123"/>
    </source>
</evidence>
<feature type="domain" description="Glycosyltransferase subfamily 4-like N-terminal" evidence="2">
    <location>
        <begin position="14"/>
        <end position="189"/>
    </location>
</feature>
<dbReference type="eggNOG" id="COG0438">
    <property type="taxonomic scope" value="Bacteria"/>
</dbReference>
<organism evidence="3 4">
    <name type="scientific">Paenibacillus tyrfis</name>
    <dbReference type="NCBI Taxonomy" id="1501230"/>
    <lineage>
        <taxon>Bacteria</taxon>
        <taxon>Bacillati</taxon>
        <taxon>Bacillota</taxon>
        <taxon>Bacilli</taxon>
        <taxon>Bacillales</taxon>
        <taxon>Paenibacillaceae</taxon>
        <taxon>Paenibacillus</taxon>
    </lineage>
</organism>
<comment type="caution">
    <text evidence="3">The sequence shown here is derived from an EMBL/GenBank/DDBJ whole genome shotgun (WGS) entry which is preliminary data.</text>
</comment>
<dbReference type="Gene3D" id="3.40.50.2000">
    <property type="entry name" value="Glycogen Phosphorylase B"/>
    <property type="match status" value="2"/>
</dbReference>
<dbReference type="AlphaFoldDB" id="A0A081NZV5"/>